<gene>
    <name evidence="10" type="ORF">PTTT1_LOCUS41930</name>
</gene>
<evidence type="ECO:0000313" key="10">
    <source>
        <dbReference type="EMBL" id="CAG9289527.1"/>
    </source>
</evidence>
<keyword evidence="5 8" id="KW-0812">Transmembrane</keyword>
<evidence type="ECO:0000259" key="9">
    <source>
        <dbReference type="Pfam" id="PF13813"/>
    </source>
</evidence>
<dbReference type="EMBL" id="OU594945">
    <property type="protein sequence ID" value="CAG9289527.1"/>
    <property type="molecule type" value="Genomic_DNA"/>
</dbReference>
<evidence type="ECO:0000256" key="5">
    <source>
        <dbReference type="ARBA" id="ARBA00022692"/>
    </source>
</evidence>
<keyword evidence="7 8" id="KW-0472">Membrane</keyword>
<dbReference type="PANTHER" id="PTHR31595">
    <property type="entry name" value="LONG-CHAIN-ALCOHOL O-FATTY-ACYLTRANSFERASE 3-RELATED"/>
    <property type="match status" value="1"/>
</dbReference>
<evidence type="ECO:0000256" key="7">
    <source>
        <dbReference type="ARBA" id="ARBA00023136"/>
    </source>
</evidence>
<dbReference type="Proteomes" id="UP000836788">
    <property type="component" value="Chromosome 4"/>
</dbReference>
<comment type="similarity">
    <text evidence="3">Belongs to the wax synthase family.</text>
</comment>
<feature type="domain" description="Wax synthase" evidence="9">
    <location>
        <begin position="258"/>
        <end position="337"/>
    </location>
</feature>
<dbReference type="GO" id="GO:0008374">
    <property type="term" value="F:O-acyltransferase activity"/>
    <property type="evidence" value="ECO:0007669"/>
    <property type="project" value="InterPro"/>
</dbReference>
<evidence type="ECO:0000256" key="4">
    <source>
        <dbReference type="ARBA" id="ARBA00022679"/>
    </source>
</evidence>
<dbReference type="AlphaFoldDB" id="A0A8J9SED3"/>
<dbReference type="InterPro" id="IPR032805">
    <property type="entry name" value="Wax_synthase_dom"/>
</dbReference>
<evidence type="ECO:0000256" key="3">
    <source>
        <dbReference type="ARBA" id="ARBA00007282"/>
    </source>
</evidence>
<dbReference type="GO" id="GO:0016020">
    <property type="term" value="C:membrane"/>
    <property type="evidence" value="ECO:0007669"/>
    <property type="project" value="UniProtKB-SubCell"/>
</dbReference>
<accession>A0A8J9SED3</accession>
<feature type="transmembrane region" description="Helical" evidence="8">
    <location>
        <begin position="30"/>
        <end position="63"/>
    </location>
</feature>
<evidence type="ECO:0000256" key="8">
    <source>
        <dbReference type="SAM" id="Phobius"/>
    </source>
</evidence>
<name>A0A8J9SED3_PHATR</name>
<organism evidence="10">
    <name type="scientific">Phaeodactylum tricornutum</name>
    <name type="common">Diatom</name>
    <dbReference type="NCBI Taxonomy" id="2850"/>
    <lineage>
        <taxon>Eukaryota</taxon>
        <taxon>Sar</taxon>
        <taxon>Stramenopiles</taxon>
        <taxon>Ochrophyta</taxon>
        <taxon>Bacillariophyta</taxon>
        <taxon>Bacillariophyceae</taxon>
        <taxon>Bacillariophycidae</taxon>
        <taxon>Naviculales</taxon>
        <taxon>Phaeodactylaceae</taxon>
        <taxon>Phaeodactylum</taxon>
    </lineage>
</organism>
<dbReference type="InterPro" id="IPR044851">
    <property type="entry name" value="Wax_synthase"/>
</dbReference>
<proteinExistence type="inferred from homology"/>
<evidence type="ECO:0000256" key="1">
    <source>
        <dbReference type="ARBA" id="ARBA00004141"/>
    </source>
</evidence>
<keyword evidence="4" id="KW-0808">Transferase</keyword>
<comment type="pathway">
    <text evidence="2">Secondary metabolite biosynthesis.</text>
</comment>
<feature type="transmembrane region" description="Helical" evidence="8">
    <location>
        <begin position="70"/>
        <end position="92"/>
    </location>
</feature>
<dbReference type="GO" id="GO:0006629">
    <property type="term" value="P:lipid metabolic process"/>
    <property type="evidence" value="ECO:0007669"/>
    <property type="project" value="InterPro"/>
</dbReference>
<protein>
    <recommendedName>
        <fullName evidence="9">Wax synthase domain-containing protein</fullName>
    </recommendedName>
</protein>
<dbReference type="PANTHER" id="PTHR31595:SF57">
    <property type="entry name" value="OS04G0481900 PROTEIN"/>
    <property type="match status" value="1"/>
</dbReference>
<evidence type="ECO:0000256" key="2">
    <source>
        <dbReference type="ARBA" id="ARBA00005179"/>
    </source>
</evidence>
<keyword evidence="6 8" id="KW-1133">Transmembrane helix</keyword>
<reference evidence="10" key="1">
    <citation type="submission" date="2022-02" db="EMBL/GenBank/DDBJ databases">
        <authorList>
            <person name="Giguere J D."/>
        </authorList>
    </citation>
    <scope>NUCLEOTIDE SEQUENCE</scope>
    <source>
        <strain evidence="10">CCAP 1055/1</strain>
    </source>
</reference>
<sequence length="409" mass="46021">MGSALWPHEWQDDLREPLFTFQYERTEYGFFFFSVLMWIEILTFLVIEACCAGLLAVAIYYSVLRHQRSTLAYVISFGAFLPLCVLTPSPLLDRAGVENIFMRFCLGGIVPTTSIFRITEAAFGFTPYWAKQSLGQFALYFSSPILLQRDPKLDKFSPCSLSYLGKRLIKFLTLLFVTGLYQSLFFLLPRVFPKIGSPEGETDSEYAYYSLAEAKSPTRWSKSLYFGILFQLYLSVYGEGLMLFTSLGSGKQTQPVMENPMFESTSASDFWGRRWNLIVHNCLKSGVFKPVRYLGGGKGIAVLASFMASGLFHEWILQTISGDERVTPWATTGFFVWQAMLVSIEDMLGKNEALLTCGTSVPRPFRTACVVLCGIPLAHWFLGFYVQSKFFVVGGTSLPMILPVADTSV</sequence>
<dbReference type="Pfam" id="PF13813">
    <property type="entry name" value="MBOAT_2"/>
    <property type="match status" value="1"/>
</dbReference>
<comment type="subcellular location">
    <subcellularLocation>
        <location evidence="1">Membrane</location>
        <topology evidence="1">Multi-pass membrane protein</topology>
    </subcellularLocation>
</comment>
<evidence type="ECO:0000256" key="6">
    <source>
        <dbReference type="ARBA" id="ARBA00022989"/>
    </source>
</evidence>